<dbReference type="PROSITE" id="PS51000">
    <property type="entry name" value="HTH_DEOR_2"/>
    <property type="match status" value="1"/>
</dbReference>
<dbReference type="InterPro" id="IPR050313">
    <property type="entry name" value="Carb_Metab_HTH_regulators"/>
</dbReference>
<dbReference type="EMBL" id="JABAFY010000012">
    <property type="protein sequence ID" value="NME51876.1"/>
    <property type="molecule type" value="Genomic_DNA"/>
</dbReference>
<evidence type="ECO:0000313" key="5">
    <source>
        <dbReference type="EMBL" id="NME51876.1"/>
    </source>
</evidence>
<dbReference type="AlphaFoldDB" id="A0A848CES5"/>
<dbReference type="InterPro" id="IPR018356">
    <property type="entry name" value="Tscrpt_reg_HTH_DeoR_CS"/>
</dbReference>
<evidence type="ECO:0000256" key="2">
    <source>
        <dbReference type="ARBA" id="ARBA00023015"/>
    </source>
</evidence>
<sequence>MTKTTERHQALLHMLNARGYATIDELTKCFSVTPQTIRKDINTLAGQGKVQRFHGGVGMPLSTENILYEQRKKLFLPEKKAIAQMLAKHIPDGASICINLGTTTEEVAYALLGHNNLRVLTNNLNVAAIMARNPNFDVVVAGGTVRHHDHGIIGPSAENFIREFRVDYGIIGISGIDQEGNMLDFDYREVSVARTIIECSRRVFLATDNSKFGRSAMVRVANVCDIEAVFSNAPLEEHWQHMLQEAGTELYLV</sequence>
<dbReference type="Proteomes" id="UP000522333">
    <property type="component" value="Unassembled WGS sequence"/>
</dbReference>
<name>A0A848CES5_9BACT</name>
<evidence type="ECO:0000256" key="3">
    <source>
        <dbReference type="ARBA" id="ARBA00023125"/>
    </source>
</evidence>
<dbReference type="SUPFAM" id="SSF100950">
    <property type="entry name" value="NagB/RpiA/CoA transferase-like"/>
    <property type="match status" value="1"/>
</dbReference>
<dbReference type="GO" id="GO:0003677">
    <property type="term" value="F:DNA binding"/>
    <property type="evidence" value="ECO:0007669"/>
    <property type="project" value="UniProtKB-KW"/>
</dbReference>
<dbReference type="GO" id="GO:0003700">
    <property type="term" value="F:DNA-binding transcription factor activity"/>
    <property type="evidence" value="ECO:0007669"/>
    <property type="project" value="InterPro"/>
</dbReference>
<keyword evidence="2" id="KW-0805">Transcription regulation</keyword>
<evidence type="ECO:0000256" key="1">
    <source>
        <dbReference type="ARBA" id="ARBA00022491"/>
    </source>
</evidence>
<dbReference type="SUPFAM" id="SSF46785">
    <property type="entry name" value="Winged helix' DNA-binding domain"/>
    <property type="match status" value="1"/>
</dbReference>
<dbReference type="Gene3D" id="3.30.750.70">
    <property type="entry name" value="4-hydroxybutyrate coenzyme like domains"/>
    <property type="match status" value="1"/>
</dbReference>
<dbReference type="InterPro" id="IPR014036">
    <property type="entry name" value="DeoR-like_C"/>
</dbReference>
<dbReference type="SMART" id="SM01134">
    <property type="entry name" value="DeoRC"/>
    <property type="match status" value="1"/>
</dbReference>
<proteinExistence type="predicted"/>
<dbReference type="PANTHER" id="PTHR30363">
    <property type="entry name" value="HTH-TYPE TRANSCRIPTIONAL REGULATOR SRLR-RELATED"/>
    <property type="match status" value="1"/>
</dbReference>
<dbReference type="InterPro" id="IPR036390">
    <property type="entry name" value="WH_DNA-bd_sf"/>
</dbReference>
<evidence type="ECO:0000256" key="4">
    <source>
        <dbReference type="ARBA" id="ARBA00023163"/>
    </source>
</evidence>
<dbReference type="InterPro" id="IPR037171">
    <property type="entry name" value="NagB/RpiA_transferase-like"/>
</dbReference>
<accession>A0A848CES5</accession>
<dbReference type="InterPro" id="IPR036388">
    <property type="entry name" value="WH-like_DNA-bd_sf"/>
</dbReference>
<dbReference type="Pfam" id="PF08220">
    <property type="entry name" value="HTH_DeoR"/>
    <property type="match status" value="1"/>
</dbReference>
<dbReference type="PROSITE" id="PS00894">
    <property type="entry name" value="HTH_DEOR_1"/>
    <property type="match status" value="1"/>
</dbReference>
<dbReference type="PRINTS" id="PR00037">
    <property type="entry name" value="HTHLACR"/>
</dbReference>
<dbReference type="Gene3D" id="1.10.10.10">
    <property type="entry name" value="Winged helix-like DNA-binding domain superfamily/Winged helix DNA-binding domain"/>
    <property type="match status" value="1"/>
</dbReference>
<dbReference type="SMART" id="SM00420">
    <property type="entry name" value="HTH_DEOR"/>
    <property type="match status" value="1"/>
</dbReference>
<dbReference type="RefSeq" id="WP_168935288.1">
    <property type="nucleotide sequence ID" value="NZ_CAJKKT010000021.1"/>
</dbReference>
<comment type="caution">
    <text evidence="5">The sequence shown here is derived from an EMBL/GenBank/DDBJ whole genome shotgun (WGS) entry which is preliminary data.</text>
</comment>
<evidence type="ECO:0000313" key="6">
    <source>
        <dbReference type="Proteomes" id="UP000522333"/>
    </source>
</evidence>
<protein>
    <submittedName>
        <fullName evidence="5">DeoR/GlpR transcriptional regulator</fullName>
    </submittedName>
</protein>
<organism evidence="5 6">
    <name type="scientific">Desulfovibrio piger</name>
    <dbReference type="NCBI Taxonomy" id="901"/>
    <lineage>
        <taxon>Bacteria</taxon>
        <taxon>Pseudomonadati</taxon>
        <taxon>Thermodesulfobacteriota</taxon>
        <taxon>Desulfovibrionia</taxon>
        <taxon>Desulfovibrionales</taxon>
        <taxon>Desulfovibrionaceae</taxon>
        <taxon>Desulfovibrio</taxon>
    </lineage>
</organism>
<gene>
    <name evidence="5" type="ORF">HF854_04890</name>
</gene>
<keyword evidence="4" id="KW-0804">Transcription</keyword>
<keyword evidence="3" id="KW-0238">DNA-binding</keyword>
<dbReference type="Pfam" id="PF00455">
    <property type="entry name" value="DeoRC"/>
    <property type="match status" value="1"/>
</dbReference>
<dbReference type="InterPro" id="IPR001034">
    <property type="entry name" value="DeoR_HTH"/>
</dbReference>
<keyword evidence="1" id="KW-0678">Repressor</keyword>
<dbReference type="PANTHER" id="PTHR30363:SF4">
    <property type="entry name" value="GLYCEROL-3-PHOSPHATE REGULON REPRESSOR"/>
    <property type="match status" value="1"/>
</dbReference>
<reference evidence="5 6" key="1">
    <citation type="submission" date="2020-04" db="EMBL/GenBank/DDBJ databases">
        <authorList>
            <person name="Hitch T.C.A."/>
            <person name="Wylensek D."/>
            <person name="Clavel T."/>
        </authorList>
    </citation>
    <scope>NUCLEOTIDE SEQUENCE [LARGE SCALE GENOMIC DNA]</scope>
    <source>
        <strain evidence="5 6">PG-251-APC-1</strain>
    </source>
</reference>